<feature type="region of interest" description="Disordered" evidence="3">
    <location>
        <begin position="1"/>
        <end position="22"/>
    </location>
</feature>
<feature type="domain" description="Disease resistance R13L4/SHOC-2-like LRR" evidence="4">
    <location>
        <begin position="98"/>
        <end position="180"/>
    </location>
</feature>
<evidence type="ECO:0000313" key="6">
    <source>
        <dbReference type="Proteomes" id="UP000694395"/>
    </source>
</evidence>
<dbReference type="InterPro" id="IPR032675">
    <property type="entry name" value="LRR_dom_sf"/>
</dbReference>
<dbReference type="FunFam" id="3.80.10.10:FF:000265">
    <property type="entry name" value="Leucine-rich repeat-containing protein 40"/>
    <property type="match status" value="1"/>
</dbReference>
<dbReference type="InterPro" id="IPR001611">
    <property type="entry name" value="Leu-rich_rpt"/>
</dbReference>
<dbReference type="GO" id="GO:0005737">
    <property type="term" value="C:cytoplasm"/>
    <property type="evidence" value="ECO:0007669"/>
    <property type="project" value="TreeGrafter"/>
</dbReference>
<dbReference type="Ensembl" id="ENSOMYT00000035832.2">
    <property type="protein sequence ID" value="ENSOMYP00000032842.2"/>
    <property type="gene ID" value="ENSOMYG00000015333.2"/>
</dbReference>
<dbReference type="Pfam" id="PF13855">
    <property type="entry name" value="LRR_8"/>
    <property type="match status" value="3"/>
</dbReference>
<dbReference type="SMART" id="SM00365">
    <property type="entry name" value="LRR_SD22"/>
    <property type="match status" value="7"/>
</dbReference>
<proteinExistence type="predicted"/>
<evidence type="ECO:0000256" key="3">
    <source>
        <dbReference type="SAM" id="MobiDB-lite"/>
    </source>
</evidence>
<dbReference type="SUPFAM" id="SSF52058">
    <property type="entry name" value="L domain-like"/>
    <property type="match status" value="2"/>
</dbReference>
<dbReference type="Pfam" id="PF00560">
    <property type="entry name" value="LRR_1"/>
    <property type="match status" value="1"/>
</dbReference>
<dbReference type="FunFam" id="3.80.10.10:FF:000206">
    <property type="entry name" value="leucine-rich repeat-containing protein 40"/>
    <property type="match status" value="1"/>
</dbReference>
<dbReference type="Proteomes" id="UP000694395">
    <property type="component" value="Chromosome 5"/>
</dbReference>
<evidence type="ECO:0000313" key="5">
    <source>
        <dbReference type="Ensembl" id="ENSOMYP00000032842.2"/>
    </source>
</evidence>
<name>A0A8C7Q7N5_ONCMY</name>
<dbReference type="AlphaFoldDB" id="A0A8C7Q7N5"/>
<dbReference type="PRINTS" id="PR00019">
    <property type="entry name" value="LEURICHRPT"/>
</dbReference>
<evidence type="ECO:0000259" key="4">
    <source>
        <dbReference type="Pfam" id="PF23598"/>
    </source>
</evidence>
<keyword evidence="6" id="KW-1185">Reference proteome</keyword>
<sequence length="532" mass="59460">MSRFKRGAKVDSRAGFRSEKEEPGAVPYGLLKTARKSGQLNLSGRGLTEVPQSVWRLNLDTPEEAKQNLSFGADDRWWDQTDLTKLLLSSNKLEALSEDVKLLPALTVLDVHDNQLTSLPISIGELQHLQKLSLSHNKLKEFPEEIWSLKNLTCLQLQQNLLEHLPEGVGLLTNLDDIDLSNNQLTDVPDSLGNLNHLVKLNLSHNKLKSLPSGISVMKNLRLLDCTHNQLESIPPVLSQMASLEQLYLRHNKLRFLPELPSSRLKELHVGNNQIEVLEAEHLKHLSTLSVLELRDNKVKTLPEEIKLLQGLERLDLVNNDISSEVLSVNCCFVCDPGSSEKQMACVPDDVFDAVGSEPVASVNFSKNQLAAVPPRVVELKDSVSDINLGFNKLTSLPLEFCMLQQLAHIDLRNNLLTSLPMEIEALMKLRSITLSFNRFKLFPEVLYRVPSLETILISNNQVGAINPLQLKALDKLSTLDLQNNDIMQVPPELGNCTTLMLDGNPFRNPRAAIVSRGTDAVLEYLRSRIPT</sequence>
<dbReference type="FunFam" id="3.80.10.10:FF:000193">
    <property type="entry name" value="Leucine-rich repeat-containing protein 40"/>
    <property type="match status" value="1"/>
</dbReference>
<dbReference type="SMART" id="SM00369">
    <property type="entry name" value="LRR_TYP"/>
    <property type="match status" value="11"/>
</dbReference>
<dbReference type="InterPro" id="IPR050216">
    <property type="entry name" value="LRR_domain-containing"/>
</dbReference>
<keyword evidence="2" id="KW-0677">Repeat</keyword>
<dbReference type="GeneTree" id="ENSGT00940000156968"/>
<evidence type="ECO:0000256" key="1">
    <source>
        <dbReference type="ARBA" id="ARBA00022614"/>
    </source>
</evidence>
<reference evidence="5" key="3">
    <citation type="submission" date="2025-09" db="UniProtKB">
        <authorList>
            <consortium name="Ensembl"/>
        </authorList>
    </citation>
    <scope>IDENTIFICATION</scope>
</reference>
<dbReference type="Gene3D" id="3.80.10.10">
    <property type="entry name" value="Ribonuclease Inhibitor"/>
    <property type="match status" value="3"/>
</dbReference>
<protein>
    <submittedName>
        <fullName evidence="5">Leucine rich repeat containing 40</fullName>
    </submittedName>
</protein>
<reference evidence="5" key="1">
    <citation type="submission" date="2020-07" db="EMBL/GenBank/DDBJ databases">
        <title>A long reads based de novo assembly of the rainbow trout Arlee double haploid line genome.</title>
        <authorList>
            <person name="Gao G."/>
            <person name="Palti Y."/>
        </authorList>
    </citation>
    <scope>NUCLEOTIDE SEQUENCE [LARGE SCALE GENOMIC DNA]</scope>
</reference>
<gene>
    <name evidence="5" type="primary">lrrc40</name>
</gene>
<evidence type="ECO:0000256" key="2">
    <source>
        <dbReference type="ARBA" id="ARBA00022737"/>
    </source>
</evidence>
<feature type="compositionally biased region" description="Basic and acidic residues" evidence="3">
    <location>
        <begin position="8"/>
        <end position="22"/>
    </location>
</feature>
<accession>A0A8C7Q7N5</accession>
<dbReference type="PANTHER" id="PTHR48051:SF1">
    <property type="entry name" value="RAS SUPPRESSOR PROTEIN 1"/>
    <property type="match status" value="1"/>
</dbReference>
<dbReference type="InterPro" id="IPR003591">
    <property type="entry name" value="Leu-rich_rpt_typical-subtyp"/>
</dbReference>
<dbReference type="SMART" id="SM00364">
    <property type="entry name" value="LRR_BAC"/>
    <property type="match status" value="10"/>
</dbReference>
<reference evidence="5" key="2">
    <citation type="submission" date="2025-08" db="UniProtKB">
        <authorList>
            <consortium name="Ensembl"/>
        </authorList>
    </citation>
    <scope>IDENTIFICATION</scope>
</reference>
<dbReference type="Pfam" id="PF23598">
    <property type="entry name" value="LRR_14"/>
    <property type="match status" value="1"/>
</dbReference>
<dbReference type="InterPro" id="IPR055414">
    <property type="entry name" value="LRR_R13L4/SHOC2-like"/>
</dbReference>
<dbReference type="PANTHER" id="PTHR48051">
    <property type="match status" value="1"/>
</dbReference>
<dbReference type="PROSITE" id="PS51450">
    <property type="entry name" value="LRR"/>
    <property type="match status" value="7"/>
</dbReference>
<organism evidence="5 6">
    <name type="scientific">Oncorhynchus mykiss</name>
    <name type="common">Rainbow trout</name>
    <name type="synonym">Salmo gairdneri</name>
    <dbReference type="NCBI Taxonomy" id="8022"/>
    <lineage>
        <taxon>Eukaryota</taxon>
        <taxon>Metazoa</taxon>
        <taxon>Chordata</taxon>
        <taxon>Craniata</taxon>
        <taxon>Vertebrata</taxon>
        <taxon>Euteleostomi</taxon>
        <taxon>Actinopterygii</taxon>
        <taxon>Neopterygii</taxon>
        <taxon>Teleostei</taxon>
        <taxon>Protacanthopterygii</taxon>
        <taxon>Salmoniformes</taxon>
        <taxon>Salmonidae</taxon>
        <taxon>Salmoninae</taxon>
        <taxon>Oncorhynchus</taxon>
    </lineage>
</organism>
<keyword evidence="1" id="KW-0433">Leucine-rich repeat</keyword>